<evidence type="ECO:0000313" key="5">
    <source>
        <dbReference type="Proteomes" id="UP001168528"/>
    </source>
</evidence>
<proteinExistence type="predicted"/>
<dbReference type="Pfam" id="PF08450">
    <property type="entry name" value="SGL"/>
    <property type="match status" value="1"/>
</dbReference>
<dbReference type="InterPro" id="IPR013658">
    <property type="entry name" value="SGL"/>
</dbReference>
<sequence>MYPKIRLLKAIVCLLLSSCTFFSQGQDLAADNPFMYYEQAMQAYAAKNYSLYAENLSKVVDPQSKQPALLYQLAGAYTLTGKHKEASTILNKLAAMGLAYPISTDPDFESFRKSALFAQAKKAFDKNVFSKYSSTQAFVISEKDLVLEGITYDAQQEQWFVGSIYKRKIIRLDAQGKASDFTTEGQEGLLGVLGMKVDVANRVLWVCNAALGGDTSGNSAIFKYDLTNQKLLKKYLLPGGQQKQLLNDLVILKNGDVYATNSEAGAVYKIPKATDQLEIFIKPGIFIYPNGIALSPDGSKLYIAHFAGISVADLSKGTSAEMTHPENTTIAGIDGLSVYDNSLIGVQNGVMPQRIIQMHLNPTYNGLTKVDVLEANHPLFEKIPTTGVVVGNAFYFIANSQLRSMDEQGNILPLDQLQETVILKLTLKK</sequence>
<dbReference type="InterPro" id="IPR011042">
    <property type="entry name" value="6-blade_b-propeller_TolB-like"/>
</dbReference>
<keyword evidence="1" id="KW-0378">Hydrolase</keyword>
<evidence type="ECO:0000313" key="4">
    <source>
        <dbReference type="EMBL" id="MDO1450414.1"/>
    </source>
</evidence>
<dbReference type="Gene3D" id="2.120.10.30">
    <property type="entry name" value="TolB, C-terminal domain"/>
    <property type="match status" value="1"/>
</dbReference>
<name>A0ABT8RGE5_9BACT</name>
<dbReference type="EMBL" id="JAUKPO010000030">
    <property type="protein sequence ID" value="MDO1450414.1"/>
    <property type="molecule type" value="Genomic_DNA"/>
</dbReference>
<feature type="domain" description="SMP-30/Gluconolactonase/LRE-like region" evidence="3">
    <location>
        <begin position="148"/>
        <end position="304"/>
    </location>
</feature>
<dbReference type="SUPFAM" id="SSF48452">
    <property type="entry name" value="TPR-like"/>
    <property type="match status" value="1"/>
</dbReference>
<evidence type="ECO:0000259" key="3">
    <source>
        <dbReference type="Pfam" id="PF08450"/>
    </source>
</evidence>
<organism evidence="4 5">
    <name type="scientific">Rhodocytophaga aerolata</name>
    <dbReference type="NCBI Taxonomy" id="455078"/>
    <lineage>
        <taxon>Bacteria</taxon>
        <taxon>Pseudomonadati</taxon>
        <taxon>Bacteroidota</taxon>
        <taxon>Cytophagia</taxon>
        <taxon>Cytophagales</taxon>
        <taxon>Rhodocytophagaceae</taxon>
        <taxon>Rhodocytophaga</taxon>
    </lineage>
</organism>
<feature type="signal peptide" evidence="2">
    <location>
        <begin position="1"/>
        <end position="25"/>
    </location>
</feature>
<gene>
    <name evidence="4" type="ORF">Q0590_29335</name>
</gene>
<evidence type="ECO:0000256" key="1">
    <source>
        <dbReference type="ARBA" id="ARBA00022801"/>
    </source>
</evidence>
<feature type="chain" id="PRO_5046313341" evidence="2">
    <location>
        <begin position="26"/>
        <end position="429"/>
    </location>
</feature>
<dbReference type="PANTHER" id="PTHR47572:SF4">
    <property type="entry name" value="LACTONASE DRP35"/>
    <property type="match status" value="1"/>
</dbReference>
<accession>A0ABT8RGE5</accession>
<keyword evidence="5" id="KW-1185">Reference proteome</keyword>
<dbReference type="InterPro" id="IPR051262">
    <property type="entry name" value="SMP-30/CGR1_Lactonase"/>
</dbReference>
<dbReference type="RefSeq" id="WP_302041216.1">
    <property type="nucleotide sequence ID" value="NZ_JAUKPO010000030.1"/>
</dbReference>
<comment type="caution">
    <text evidence="4">The sequence shown here is derived from an EMBL/GenBank/DDBJ whole genome shotgun (WGS) entry which is preliminary data.</text>
</comment>
<dbReference type="InterPro" id="IPR011990">
    <property type="entry name" value="TPR-like_helical_dom_sf"/>
</dbReference>
<dbReference type="Proteomes" id="UP001168528">
    <property type="component" value="Unassembled WGS sequence"/>
</dbReference>
<dbReference type="PANTHER" id="PTHR47572">
    <property type="entry name" value="LIPOPROTEIN-RELATED"/>
    <property type="match status" value="1"/>
</dbReference>
<protein>
    <submittedName>
        <fullName evidence="4">SMP-30/gluconolactonase/LRE family protein</fullName>
    </submittedName>
</protein>
<evidence type="ECO:0000256" key="2">
    <source>
        <dbReference type="SAM" id="SignalP"/>
    </source>
</evidence>
<reference evidence="4" key="1">
    <citation type="submission" date="2023-07" db="EMBL/GenBank/DDBJ databases">
        <title>The genome sequence of Rhodocytophaga aerolata KACC 12507.</title>
        <authorList>
            <person name="Zhang X."/>
        </authorList>
    </citation>
    <scope>NUCLEOTIDE SEQUENCE</scope>
    <source>
        <strain evidence="4">KACC 12507</strain>
    </source>
</reference>
<keyword evidence="2" id="KW-0732">Signal</keyword>
<dbReference type="SUPFAM" id="SSF63829">
    <property type="entry name" value="Calcium-dependent phosphotriesterase"/>
    <property type="match status" value="1"/>
</dbReference>